<evidence type="ECO:0000313" key="1">
    <source>
        <dbReference type="EMBL" id="CAF1102257.1"/>
    </source>
</evidence>
<dbReference type="EMBL" id="CAJNOI010000127">
    <property type="protein sequence ID" value="CAF1102257.1"/>
    <property type="molecule type" value="Genomic_DNA"/>
</dbReference>
<keyword evidence="3" id="KW-1185">Reference proteome</keyword>
<dbReference type="OrthoDB" id="9997829at2759"/>
<dbReference type="AlphaFoldDB" id="A0A814PDK5"/>
<dbReference type="EMBL" id="CAJNOM010000247">
    <property type="protein sequence ID" value="CAF1280954.1"/>
    <property type="molecule type" value="Genomic_DNA"/>
</dbReference>
<sequence length="111" mass="12322">MFALRDDPFQWYLDDVSIMDKSGHQLLSNGGFETGDTTDWIYCNPRNATYSGHADSTCAHTASYCYLDGSVGASDYLSQTFTVAPYNNYAIKFYLSAESNSSTFAQVYVTS</sequence>
<evidence type="ECO:0000313" key="3">
    <source>
        <dbReference type="Proteomes" id="UP000663832"/>
    </source>
</evidence>
<organism evidence="1 4">
    <name type="scientific">Adineta steineri</name>
    <dbReference type="NCBI Taxonomy" id="433720"/>
    <lineage>
        <taxon>Eukaryota</taxon>
        <taxon>Metazoa</taxon>
        <taxon>Spiralia</taxon>
        <taxon>Gnathifera</taxon>
        <taxon>Rotifera</taxon>
        <taxon>Eurotatoria</taxon>
        <taxon>Bdelloidea</taxon>
        <taxon>Adinetida</taxon>
        <taxon>Adinetidae</taxon>
        <taxon>Adineta</taxon>
    </lineage>
</organism>
<accession>A0A814PDK5</accession>
<dbReference type="Proteomes" id="UP000663832">
    <property type="component" value="Unassembled WGS sequence"/>
</dbReference>
<proteinExistence type="predicted"/>
<reference evidence="1" key="1">
    <citation type="submission" date="2021-02" db="EMBL/GenBank/DDBJ databases">
        <authorList>
            <person name="Nowell W R."/>
        </authorList>
    </citation>
    <scope>NUCLEOTIDE SEQUENCE</scope>
</reference>
<gene>
    <name evidence="1" type="ORF">BJG266_LOCUS21421</name>
    <name evidence="2" type="ORF">QVE165_LOCUS30141</name>
</gene>
<dbReference type="Gene3D" id="2.60.120.260">
    <property type="entry name" value="Galactose-binding domain-like"/>
    <property type="match status" value="1"/>
</dbReference>
<evidence type="ECO:0000313" key="2">
    <source>
        <dbReference type="EMBL" id="CAF1280954.1"/>
    </source>
</evidence>
<protein>
    <submittedName>
        <fullName evidence="1">Uncharacterized protein</fullName>
    </submittedName>
</protein>
<name>A0A814PDK5_9BILA</name>
<dbReference type="Proteomes" id="UP000663877">
    <property type="component" value="Unassembled WGS sequence"/>
</dbReference>
<evidence type="ECO:0000313" key="4">
    <source>
        <dbReference type="Proteomes" id="UP000663877"/>
    </source>
</evidence>
<comment type="caution">
    <text evidence="1">The sequence shown here is derived from an EMBL/GenBank/DDBJ whole genome shotgun (WGS) entry which is preliminary data.</text>
</comment>